<dbReference type="InterPro" id="IPR029058">
    <property type="entry name" value="AB_hydrolase_fold"/>
</dbReference>
<dbReference type="InterPro" id="IPR013094">
    <property type="entry name" value="AB_hydrolase_3"/>
</dbReference>
<evidence type="ECO:0000256" key="2">
    <source>
        <dbReference type="ARBA" id="ARBA00022801"/>
    </source>
</evidence>
<keyword evidence="6" id="KW-1185">Reference proteome</keyword>
<dbReference type="Proteomes" id="UP000887222">
    <property type="component" value="Unassembled WGS sequence"/>
</dbReference>
<keyword evidence="2" id="KW-0378">Hydrolase</keyword>
<evidence type="ECO:0000256" key="1">
    <source>
        <dbReference type="ARBA" id="ARBA00010515"/>
    </source>
</evidence>
<dbReference type="EMBL" id="BPMK01000022">
    <property type="protein sequence ID" value="GIZ53920.1"/>
    <property type="molecule type" value="Genomic_DNA"/>
</dbReference>
<protein>
    <submittedName>
        <fullName evidence="5">Esterase</fullName>
    </submittedName>
</protein>
<dbReference type="Pfam" id="PF07859">
    <property type="entry name" value="Abhydrolase_3"/>
    <property type="match status" value="1"/>
</dbReference>
<dbReference type="InterPro" id="IPR033140">
    <property type="entry name" value="Lipase_GDXG_put_SER_AS"/>
</dbReference>
<dbReference type="SUPFAM" id="SSF53474">
    <property type="entry name" value="alpha/beta-Hydrolases"/>
    <property type="match status" value="1"/>
</dbReference>
<proteinExistence type="inferred from homology"/>
<feature type="active site" evidence="3">
    <location>
        <position position="160"/>
    </location>
</feature>
<feature type="domain" description="Alpha/beta hydrolase fold-3" evidence="4">
    <location>
        <begin position="86"/>
        <end position="283"/>
    </location>
</feature>
<dbReference type="PANTHER" id="PTHR48081">
    <property type="entry name" value="AB HYDROLASE SUPERFAMILY PROTEIN C4A8.06C"/>
    <property type="match status" value="1"/>
</dbReference>
<accession>A0ABQ4QAV8</accession>
<evidence type="ECO:0000313" key="5">
    <source>
        <dbReference type="EMBL" id="GIZ53920.1"/>
    </source>
</evidence>
<dbReference type="Gene3D" id="3.40.50.1820">
    <property type="entry name" value="alpha/beta hydrolase"/>
    <property type="match status" value="1"/>
</dbReference>
<reference evidence="5 6" key="1">
    <citation type="journal article" date="2022" name="Int. J. Syst. Evol. Microbiol.">
        <title>Noviherbaspirillum aridicola sp. nov., isolated from an arid soil in Pakistan.</title>
        <authorList>
            <person name="Khan I.U."/>
            <person name="Saqib M."/>
            <person name="Amin A."/>
            <person name="Hussain F."/>
            <person name="Li L."/>
            <person name="Liu Y.H."/>
            <person name="Fang B.Z."/>
            <person name="Ahmed I."/>
            <person name="Li W.J."/>
        </authorList>
    </citation>
    <scope>NUCLEOTIDE SEQUENCE [LARGE SCALE GENOMIC DNA]</scope>
    <source>
        <strain evidence="5 6">NCCP-691</strain>
    </source>
</reference>
<dbReference type="PANTHER" id="PTHR48081:SF30">
    <property type="entry name" value="ACETYL-HYDROLASE LIPR-RELATED"/>
    <property type="match status" value="1"/>
</dbReference>
<comment type="similarity">
    <text evidence="1">Belongs to the 'GDXG' lipolytic enzyme family.</text>
</comment>
<dbReference type="PROSITE" id="PS01174">
    <property type="entry name" value="LIPASE_GDXG_SER"/>
    <property type="match status" value="1"/>
</dbReference>
<evidence type="ECO:0000259" key="4">
    <source>
        <dbReference type="Pfam" id="PF07859"/>
    </source>
</evidence>
<evidence type="ECO:0000256" key="3">
    <source>
        <dbReference type="PROSITE-ProRule" id="PRU10038"/>
    </source>
</evidence>
<name>A0ABQ4QAV8_9BURK</name>
<dbReference type="InterPro" id="IPR050300">
    <property type="entry name" value="GDXG_lipolytic_enzyme"/>
</dbReference>
<sequence length="307" mass="33526">MSSTQLRIPADSPLSWQARLTRLVVRLFFKPVLGPRVPIRWQRRMCEAMKYTLVRPSGVRREAVSVAGIRVEKLSTDAAARDRRVIVYWHGGGYAIGSPGMLRSVTMRLAGLTGLPVYAPAYRLAPEHPYPAQQEDGMAFVRALAAEGVEVSDMIFAGDSAGANLALSVALQCRDAGLGRPRGLVLISPWVDVLAERDDGLHQDAMLSAAWSRQLVEGYLPRGARERYASLAASDFSTMPPTLIQFTSAEMLAPDARMLARMMREAGVAVSLDDVPGMWHDYQLHAGLVPEATQALRRAAQFVGSLA</sequence>
<evidence type="ECO:0000313" key="6">
    <source>
        <dbReference type="Proteomes" id="UP000887222"/>
    </source>
</evidence>
<organism evidence="5 6">
    <name type="scientific">Noviherbaspirillum aridicola</name>
    <dbReference type="NCBI Taxonomy" id="2849687"/>
    <lineage>
        <taxon>Bacteria</taxon>
        <taxon>Pseudomonadati</taxon>
        <taxon>Pseudomonadota</taxon>
        <taxon>Betaproteobacteria</taxon>
        <taxon>Burkholderiales</taxon>
        <taxon>Oxalobacteraceae</taxon>
        <taxon>Noviherbaspirillum</taxon>
    </lineage>
</organism>
<comment type="caution">
    <text evidence="5">The sequence shown here is derived from an EMBL/GenBank/DDBJ whole genome shotgun (WGS) entry which is preliminary data.</text>
</comment>
<gene>
    <name evidence="5" type="ORF">NCCP691_39340</name>
</gene>
<dbReference type="RefSeq" id="WP_220810332.1">
    <property type="nucleotide sequence ID" value="NZ_BPMK01000022.1"/>
</dbReference>